<dbReference type="AlphaFoldDB" id="A0A3P6R9J5"/>
<gene>
    <name evidence="1" type="ORF">CGOC_LOCUS2323</name>
</gene>
<dbReference type="Proteomes" id="UP000271889">
    <property type="component" value="Unassembled WGS sequence"/>
</dbReference>
<reference evidence="1 2" key="1">
    <citation type="submission" date="2018-11" db="EMBL/GenBank/DDBJ databases">
        <authorList>
            <consortium name="Pathogen Informatics"/>
        </authorList>
    </citation>
    <scope>NUCLEOTIDE SEQUENCE [LARGE SCALE GENOMIC DNA]</scope>
</reference>
<name>A0A3P6R9J5_CYLGO</name>
<organism evidence="1 2">
    <name type="scientific">Cylicostephanus goldi</name>
    <name type="common">Nematode worm</name>
    <dbReference type="NCBI Taxonomy" id="71465"/>
    <lineage>
        <taxon>Eukaryota</taxon>
        <taxon>Metazoa</taxon>
        <taxon>Ecdysozoa</taxon>
        <taxon>Nematoda</taxon>
        <taxon>Chromadorea</taxon>
        <taxon>Rhabditida</taxon>
        <taxon>Rhabditina</taxon>
        <taxon>Rhabditomorpha</taxon>
        <taxon>Strongyloidea</taxon>
        <taxon>Strongylidae</taxon>
        <taxon>Cylicostephanus</taxon>
    </lineage>
</organism>
<accession>A0A3P6R9J5</accession>
<evidence type="ECO:0000313" key="1">
    <source>
        <dbReference type="EMBL" id="VDK52323.1"/>
    </source>
</evidence>
<sequence>MARCDIGFDTLQFGQLNQALTRLCSLDSVMQVKIEVLTHDYSIYLWFSGFI</sequence>
<evidence type="ECO:0000313" key="2">
    <source>
        <dbReference type="Proteomes" id="UP000271889"/>
    </source>
</evidence>
<keyword evidence="2" id="KW-1185">Reference proteome</keyword>
<dbReference type="OrthoDB" id="5840759at2759"/>
<dbReference type="EMBL" id="UYRV01005131">
    <property type="protein sequence ID" value="VDK52323.1"/>
    <property type="molecule type" value="Genomic_DNA"/>
</dbReference>
<protein>
    <submittedName>
        <fullName evidence="1">Uncharacterized protein</fullName>
    </submittedName>
</protein>
<proteinExistence type="predicted"/>